<comment type="caution">
    <text evidence="4">The sequence shown here is derived from an EMBL/GenBank/DDBJ whole genome shotgun (WGS) entry which is preliminary data.</text>
</comment>
<dbReference type="Gene3D" id="2.160.20.10">
    <property type="entry name" value="Single-stranded right-handed beta-helix, Pectin lyase-like"/>
    <property type="match status" value="1"/>
</dbReference>
<dbReference type="InterPro" id="IPR005084">
    <property type="entry name" value="CBM6"/>
</dbReference>
<dbReference type="PROSITE" id="PS51175">
    <property type="entry name" value="CBM6"/>
    <property type="match status" value="1"/>
</dbReference>
<dbReference type="EMBL" id="JBHRTL010000003">
    <property type="protein sequence ID" value="MFC3153953.1"/>
    <property type="molecule type" value="Genomic_DNA"/>
</dbReference>
<evidence type="ECO:0000313" key="4">
    <source>
        <dbReference type="EMBL" id="MFC3153953.1"/>
    </source>
</evidence>
<feature type="domain" description="CBM6" evidence="3">
    <location>
        <begin position="66"/>
        <end position="182"/>
    </location>
</feature>
<dbReference type="GO" id="GO:0016787">
    <property type="term" value="F:hydrolase activity"/>
    <property type="evidence" value="ECO:0007669"/>
    <property type="project" value="UniProtKB-KW"/>
</dbReference>
<feature type="compositionally biased region" description="Pro residues" evidence="1">
    <location>
        <begin position="32"/>
        <end position="47"/>
    </location>
</feature>
<dbReference type="PROSITE" id="PS51257">
    <property type="entry name" value="PROKAR_LIPOPROTEIN"/>
    <property type="match status" value="1"/>
</dbReference>
<keyword evidence="5" id="KW-1185">Reference proteome</keyword>
<dbReference type="InterPro" id="IPR012334">
    <property type="entry name" value="Pectin_lyas_fold"/>
</dbReference>
<organism evidence="4 5">
    <name type="scientific">Gilvimarinus japonicus</name>
    <dbReference type="NCBI Taxonomy" id="1796469"/>
    <lineage>
        <taxon>Bacteria</taxon>
        <taxon>Pseudomonadati</taxon>
        <taxon>Pseudomonadota</taxon>
        <taxon>Gammaproteobacteria</taxon>
        <taxon>Cellvibrionales</taxon>
        <taxon>Cellvibrionaceae</taxon>
        <taxon>Gilvimarinus</taxon>
    </lineage>
</organism>
<evidence type="ECO:0000256" key="1">
    <source>
        <dbReference type="SAM" id="MobiDB-lite"/>
    </source>
</evidence>
<dbReference type="InterPro" id="IPR008979">
    <property type="entry name" value="Galactose-bd-like_sf"/>
</dbReference>
<keyword evidence="2" id="KW-0732">Signal</keyword>
<evidence type="ECO:0000256" key="2">
    <source>
        <dbReference type="SAM" id="SignalP"/>
    </source>
</evidence>
<dbReference type="SUPFAM" id="SSF51126">
    <property type="entry name" value="Pectin lyase-like"/>
    <property type="match status" value="1"/>
</dbReference>
<protein>
    <submittedName>
        <fullName evidence="4">Glycosyl hydrolase family 28-related protein</fullName>
    </submittedName>
</protein>
<evidence type="ECO:0000259" key="3">
    <source>
        <dbReference type="PROSITE" id="PS51175"/>
    </source>
</evidence>
<dbReference type="InterPro" id="IPR055149">
    <property type="entry name" value="Agl_cat_D2"/>
</dbReference>
<dbReference type="Gene3D" id="2.60.120.260">
    <property type="entry name" value="Galactose-binding domain-like"/>
    <property type="match status" value="2"/>
</dbReference>
<dbReference type="SUPFAM" id="SSF49785">
    <property type="entry name" value="Galactose-binding domain-like"/>
    <property type="match status" value="1"/>
</dbReference>
<keyword evidence="4" id="KW-0378">Hydrolase</keyword>
<reference evidence="5" key="1">
    <citation type="journal article" date="2019" name="Int. J. Syst. Evol. Microbiol.">
        <title>The Global Catalogue of Microorganisms (GCM) 10K type strain sequencing project: providing services to taxonomists for standard genome sequencing and annotation.</title>
        <authorList>
            <consortium name="The Broad Institute Genomics Platform"/>
            <consortium name="The Broad Institute Genome Sequencing Center for Infectious Disease"/>
            <person name="Wu L."/>
            <person name="Ma J."/>
        </authorList>
    </citation>
    <scope>NUCLEOTIDE SEQUENCE [LARGE SCALE GENOMIC DNA]</scope>
    <source>
        <strain evidence="5">KCTC 52141</strain>
    </source>
</reference>
<sequence length="720" mass="76698">MREYRNHILLMALLSGLVACGGGGGSDAPSSANPPPVVEPTPEPEPQPEVTAPSVPETDETSQQGTRYQAEDQFISGAVTKSESYVGGFKKAGDRVIFSINSNSANTSAITIRYANIATTEQPLALYLNGLKIQDVKFPSTGDATWASHSINLALRAGVNTVSVQADNQENGDVFVGSLYVANGAEMPEQGKGAVYTTFEAELQNTNAEVLAFDTTYKTLASEASGRRAVQLKNTGDYVELNSEAAASGLVLRYAIPDSASGEGTVSTLGLYVNGERQDLAVTSKYAWVYGAFPYSNNPSDGEAHRFYDESAYHVSIPAGATVRLQKDAQDTAAYYTLDLIELEQVPAPIEQPEGYINLAEAPYLADTSGTADATSLLNEAINDAKSAGTGVYMPAGQYSITNRVSLNGVHIQGAGIWHTRIMGRNGKGGFFATGSNTRLTDFKIIGDATSRRDSEDHAAIEGNFGTNSLVQNIWVEHMKVGAWIAKGTDGLLMINGRVRDTYADGFNFHQGVLRSQVSHFNVRNSGDDAFAMWSENGTSATNTANVFSYNTAQLPMLANGFAIYGGDSNKLLNNIAMDTVVSSAGIALSHRFNPKPFSGTTVVVNNSLYRTGGWDYGWNTSFGALWVFTDGTPITGAIKIDHLTIKDAVYDGVLVSYEQAVDALQLSNSQIDGAGSMGIKLAVAEGELTLENVTVANTTDVALDNWGMNIIEEGSNSGF</sequence>
<dbReference type="CDD" id="cd14490">
    <property type="entry name" value="CBM6-CBM35-CBM36_like_1"/>
    <property type="match status" value="1"/>
</dbReference>
<dbReference type="InterPro" id="IPR033801">
    <property type="entry name" value="CBM6-CBM35-CBM36-like_1"/>
</dbReference>
<feature type="chain" id="PRO_5047420452" evidence="2">
    <location>
        <begin position="22"/>
        <end position="720"/>
    </location>
</feature>
<dbReference type="InterPro" id="IPR011050">
    <property type="entry name" value="Pectin_lyase_fold/virulence"/>
</dbReference>
<dbReference type="Proteomes" id="UP001595548">
    <property type="component" value="Unassembled WGS sequence"/>
</dbReference>
<dbReference type="Pfam" id="PF22815">
    <property type="entry name" value="CatAgl_D1"/>
    <property type="match status" value="1"/>
</dbReference>
<dbReference type="Pfam" id="PF22816">
    <property type="entry name" value="CatAgl_D2"/>
    <property type="match status" value="1"/>
</dbReference>
<gene>
    <name evidence="4" type="ORF">ACFOEB_01980</name>
</gene>
<feature type="signal peptide" evidence="2">
    <location>
        <begin position="1"/>
        <end position="21"/>
    </location>
</feature>
<proteinExistence type="predicted"/>
<evidence type="ECO:0000313" key="5">
    <source>
        <dbReference type="Proteomes" id="UP001595548"/>
    </source>
</evidence>
<feature type="region of interest" description="Disordered" evidence="1">
    <location>
        <begin position="23"/>
        <end position="67"/>
    </location>
</feature>
<name>A0ABV7HMY3_9GAMM</name>
<dbReference type="RefSeq" id="WP_382414010.1">
    <property type="nucleotide sequence ID" value="NZ_AP031500.1"/>
</dbReference>
<accession>A0ABV7HMY3</accession>